<name>A0A0K6FPH4_9AGAM</name>
<organism evidence="1 2">
    <name type="scientific">Rhizoctonia solani</name>
    <dbReference type="NCBI Taxonomy" id="456999"/>
    <lineage>
        <taxon>Eukaryota</taxon>
        <taxon>Fungi</taxon>
        <taxon>Dikarya</taxon>
        <taxon>Basidiomycota</taxon>
        <taxon>Agaricomycotina</taxon>
        <taxon>Agaricomycetes</taxon>
        <taxon>Cantharellales</taxon>
        <taxon>Ceratobasidiaceae</taxon>
        <taxon>Rhizoctonia</taxon>
    </lineage>
</organism>
<keyword evidence="2" id="KW-1185">Reference proteome</keyword>
<gene>
    <name evidence="1" type="ORF">RSOLAG22IIIB_03301</name>
</gene>
<protein>
    <submittedName>
        <fullName evidence="1">Uncharacterized protein</fullName>
    </submittedName>
</protein>
<evidence type="ECO:0000313" key="2">
    <source>
        <dbReference type="Proteomes" id="UP000044841"/>
    </source>
</evidence>
<dbReference type="AlphaFoldDB" id="A0A0K6FPH4"/>
<dbReference type="Proteomes" id="UP000044841">
    <property type="component" value="Unassembled WGS sequence"/>
</dbReference>
<evidence type="ECO:0000313" key="1">
    <source>
        <dbReference type="EMBL" id="CUA67869.1"/>
    </source>
</evidence>
<dbReference type="EMBL" id="CYGV01000224">
    <property type="protein sequence ID" value="CUA67869.1"/>
    <property type="molecule type" value="Genomic_DNA"/>
</dbReference>
<accession>A0A0K6FPH4</accession>
<reference evidence="1 2" key="1">
    <citation type="submission" date="2015-07" db="EMBL/GenBank/DDBJ databases">
        <authorList>
            <person name="Noorani M."/>
        </authorList>
    </citation>
    <scope>NUCLEOTIDE SEQUENCE [LARGE SCALE GENOMIC DNA]</scope>
    <source>
        <strain evidence="1">BBA 69670</strain>
    </source>
</reference>
<proteinExistence type="predicted"/>
<sequence length="326" mass="37858">MFDLLPSSSPPGSSHYISDKLIIAKRIALGFEDPVRIQWTKWGKGNPFFDWQERHELRTVKVMQLRKEQKAPFFHEYVTFKLNDGTCFRIDRRQVPDEDSPMSCTKEQGVEAYDTLEQVSCLDDSTYSVSDCLIELSFEYPVSVVGVTTICYWISRHSKAHIYTLQKYNCYFYAQTIVLLTSCDWDGDDIWWTNDSHKANLRSLHNWEVTERQRGSRPAKALDPAQPSGTLQLPTELAQRLKARVKAVLHGRERPQSTQQGHNMNDLREYVAAMIQAHSIRVAQYKFLLRYDAGEVERDIKTVMNDLSHVMKGFMWDLGIHSNHNY</sequence>